<dbReference type="Proteomes" id="UP000091820">
    <property type="component" value="Unassembled WGS sequence"/>
</dbReference>
<keyword evidence="1" id="KW-0472">Membrane</keyword>
<sequence>MSIVIMVFRIITGAGRRFICAITGNSGCLCVVAIIFGSVTGAGTGRWFVTAVTSTGWCFMFARYAVTRWTFIAGGEAFPRTAIGAGSVGIVRICTMVSSITITM</sequence>
<feature type="transmembrane region" description="Helical" evidence="1">
    <location>
        <begin position="45"/>
        <end position="66"/>
    </location>
</feature>
<protein>
    <submittedName>
        <fullName evidence="2">Uncharacterized protein</fullName>
    </submittedName>
</protein>
<name>A0A1A9W8J4_9MUSC</name>
<feature type="transmembrane region" description="Helical" evidence="1">
    <location>
        <begin position="18"/>
        <end position="39"/>
    </location>
</feature>
<dbReference type="EnsemblMetazoa" id="GBRI010123-RA">
    <property type="protein sequence ID" value="GBRI010123-PA"/>
    <property type="gene ID" value="GBRI010123"/>
</dbReference>
<dbReference type="AlphaFoldDB" id="A0A1A9W8J4"/>
<dbReference type="VEuPathDB" id="VectorBase:GBRI010123"/>
<evidence type="ECO:0000313" key="3">
    <source>
        <dbReference type="Proteomes" id="UP000091820"/>
    </source>
</evidence>
<keyword evidence="3" id="KW-1185">Reference proteome</keyword>
<keyword evidence="1" id="KW-1133">Transmembrane helix</keyword>
<accession>A0A1A9W8J4</accession>
<reference evidence="2" key="2">
    <citation type="submission" date="2020-05" db="UniProtKB">
        <authorList>
            <consortium name="EnsemblMetazoa"/>
        </authorList>
    </citation>
    <scope>IDENTIFICATION</scope>
    <source>
        <strain evidence="2">IAEA</strain>
    </source>
</reference>
<organism evidence="2 3">
    <name type="scientific">Glossina brevipalpis</name>
    <dbReference type="NCBI Taxonomy" id="37001"/>
    <lineage>
        <taxon>Eukaryota</taxon>
        <taxon>Metazoa</taxon>
        <taxon>Ecdysozoa</taxon>
        <taxon>Arthropoda</taxon>
        <taxon>Hexapoda</taxon>
        <taxon>Insecta</taxon>
        <taxon>Pterygota</taxon>
        <taxon>Neoptera</taxon>
        <taxon>Endopterygota</taxon>
        <taxon>Diptera</taxon>
        <taxon>Brachycera</taxon>
        <taxon>Muscomorpha</taxon>
        <taxon>Hippoboscoidea</taxon>
        <taxon>Glossinidae</taxon>
        <taxon>Glossina</taxon>
    </lineage>
</organism>
<evidence type="ECO:0000256" key="1">
    <source>
        <dbReference type="SAM" id="Phobius"/>
    </source>
</evidence>
<proteinExistence type="predicted"/>
<keyword evidence="1" id="KW-0812">Transmembrane</keyword>
<reference evidence="3" key="1">
    <citation type="submission" date="2014-03" db="EMBL/GenBank/DDBJ databases">
        <authorList>
            <person name="Aksoy S."/>
            <person name="Warren W."/>
            <person name="Wilson R.K."/>
        </authorList>
    </citation>
    <scope>NUCLEOTIDE SEQUENCE [LARGE SCALE GENOMIC DNA]</scope>
    <source>
        <strain evidence="3">IAEA</strain>
    </source>
</reference>
<evidence type="ECO:0000313" key="2">
    <source>
        <dbReference type="EnsemblMetazoa" id="GBRI010123-PA"/>
    </source>
</evidence>